<keyword evidence="2" id="KW-0228">DNA excision</keyword>
<sequence length="283" mass="32308">MLPKRLEPELDIYQYPEHLRACLATLPKVPGVYVFHGQRDGMPLYIGKSVNIRSRVMAHFRCKDEGKLLRQTQRISFTETAGELGALLIEAQMIKALQPLFNKRLRRSRQLCSLHLQASRLEIVYAKEIDFALTPALYGLFANRTAALEKLRTIADQQQLCYGRLGLEALPPGRACFRHSLHKCAGVCCGKQSEEQHQQRLAQALEQLRIHCWPYAGRVALHEQRGDFNQYHIIHNWFYLGTVSALEQVAGLQRSASHFDSDGYKILCRPLLNGNYPIIDLSE</sequence>
<keyword evidence="5" id="KW-0234">DNA repair</keyword>
<dbReference type="SMART" id="SM00465">
    <property type="entry name" value="GIYc"/>
    <property type="match status" value="1"/>
</dbReference>
<organism evidence="11 12">
    <name type="scientific">Serratia odorifera</name>
    <dbReference type="NCBI Taxonomy" id="618"/>
    <lineage>
        <taxon>Bacteria</taxon>
        <taxon>Pseudomonadati</taxon>
        <taxon>Pseudomonadota</taxon>
        <taxon>Gammaproteobacteria</taxon>
        <taxon>Enterobacterales</taxon>
        <taxon>Yersiniaceae</taxon>
        <taxon>Serratia</taxon>
    </lineage>
</organism>
<protein>
    <recommendedName>
        <fullName evidence="7">Excinuclease cho</fullName>
    </recommendedName>
    <alternativeName>
        <fullName evidence="9">Endonuclease cho</fullName>
    </alternativeName>
    <alternativeName>
        <fullName evidence="8">UvrC homolog protein</fullName>
    </alternativeName>
</protein>
<dbReference type="GO" id="GO:0009432">
    <property type="term" value="P:SOS response"/>
    <property type="evidence" value="ECO:0007669"/>
    <property type="project" value="UniProtKB-KW"/>
</dbReference>
<evidence type="ECO:0000256" key="6">
    <source>
        <dbReference type="ARBA" id="ARBA00023236"/>
    </source>
</evidence>
<dbReference type="PROSITE" id="PS50164">
    <property type="entry name" value="GIY_YIG"/>
    <property type="match status" value="1"/>
</dbReference>
<dbReference type="PANTHER" id="PTHR30562">
    <property type="entry name" value="UVRC/OXIDOREDUCTASE"/>
    <property type="match status" value="1"/>
</dbReference>
<proteinExistence type="predicted"/>
<dbReference type="PANTHER" id="PTHR30562:SF10">
    <property type="entry name" value="EXCINUCLEASE CHO"/>
    <property type="match status" value="1"/>
</dbReference>
<dbReference type="RefSeq" id="WP_004964359.1">
    <property type="nucleotide sequence ID" value="NZ_JAQMZQ010000001.1"/>
</dbReference>
<gene>
    <name evidence="11" type="primary">cho</name>
    <name evidence="11" type="ORF">NCTC11214_04959</name>
</gene>
<dbReference type="Proteomes" id="UP000281391">
    <property type="component" value="Chromosome"/>
</dbReference>
<evidence type="ECO:0000256" key="7">
    <source>
        <dbReference type="ARBA" id="ARBA00040756"/>
    </source>
</evidence>
<dbReference type="InterPro" id="IPR047296">
    <property type="entry name" value="GIY-YIG_UvrC_Cho"/>
</dbReference>
<evidence type="ECO:0000256" key="4">
    <source>
        <dbReference type="ARBA" id="ARBA00022881"/>
    </source>
</evidence>
<evidence type="ECO:0000259" key="10">
    <source>
        <dbReference type="PROSITE" id="PS50164"/>
    </source>
</evidence>
<dbReference type="KEGG" id="sof:NCTC11214_04959"/>
<evidence type="ECO:0000256" key="5">
    <source>
        <dbReference type="ARBA" id="ARBA00023204"/>
    </source>
</evidence>
<evidence type="ECO:0000256" key="1">
    <source>
        <dbReference type="ARBA" id="ARBA00022763"/>
    </source>
</evidence>
<dbReference type="AlphaFoldDB" id="A0A447L0N4"/>
<dbReference type="InterPro" id="IPR035901">
    <property type="entry name" value="GIY-YIG_endonuc_sf"/>
</dbReference>
<dbReference type="GO" id="GO:0006289">
    <property type="term" value="P:nucleotide-excision repair"/>
    <property type="evidence" value="ECO:0007669"/>
    <property type="project" value="InterPro"/>
</dbReference>
<dbReference type="CDD" id="cd10434">
    <property type="entry name" value="GIY-YIG_UvrC_Cho"/>
    <property type="match status" value="1"/>
</dbReference>
<dbReference type="EMBL" id="LR134117">
    <property type="protein sequence ID" value="VDZ64408.1"/>
    <property type="molecule type" value="Genomic_DNA"/>
</dbReference>
<evidence type="ECO:0000256" key="2">
    <source>
        <dbReference type="ARBA" id="ARBA00022769"/>
    </source>
</evidence>
<feature type="domain" description="GIY-YIG" evidence="10">
    <location>
        <begin position="28"/>
        <end position="103"/>
    </location>
</feature>
<name>A0A447L0N4_SEROD</name>
<reference evidence="11 12" key="1">
    <citation type="submission" date="2018-12" db="EMBL/GenBank/DDBJ databases">
        <authorList>
            <consortium name="Pathogen Informatics"/>
        </authorList>
    </citation>
    <scope>NUCLEOTIDE SEQUENCE [LARGE SCALE GENOMIC DNA]</scope>
    <source>
        <strain evidence="11 12">NCTC11214</strain>
    </source>
</reference>
<keyword evidence="4" id="KW-0267">Excision nuclease</keyword>
<dbReference type="GO" id="GO:0009380">
    <property type="term" value="C:excinuclease repair complex"/>
    <property type="evidence" value="ECO:0007669"/>
    <property type="project" value="TreeGrafter"/>
</dbReference>
<evidence type="ECO:0000256" key="3">
    <source>
        <dbReference type="ARBA" id="ARBA00022801"/>
    </source>
</evidence>
<dbReference type="GO" id="GO:0016787">
    <property type="term" value="F:hydrolase activity"/>
    <property type="evidence" value="ECO:0007669"/>
    <property type="project" value="UniProtKB-KW"/>
</dbReference>
<accession>A0A447L0N4</accession>
<evidence type="ECO:0000313" key="11">
    <source>
        <dbReference type="EMBL" id="VDZ64408.1"/>
    </source>
</evidence>
<dbReference type="InterPro" id="IPR050066">
    <property type="entry name" value="UvrABC_protein_C"/>
</dbReference>
<dbReference type="Gene3D" id="3.40.1440.10">
    <property type="entry name" value="GIY-YIG endonuclease"/>
    <property type="match status" value="1"/>
</dbReference>
<evidence type="ECO:0000256" key="8">
    <source>
        <dbReference type="ARBA" id="ARBA00042138"/>
    </source>
</evidence>
<dbReference type="InterPro" id="IPR000305">
    <property type="entry name" value="GIY-YIG_endonuc"/>
</dbReference>
<keyword evidence="1" id="KW-0227">DNA damage</keyword>
<evidence type="ECO:0000256" key="9">
    <source>
        <dbReference type="ARBA" id="ARBA00042732"/>
    </source>
</evidence>
<keyword evidence="6" id="KW-0742">SOS response</keyword>
<dbReference type="GO" id="GO:0004518">
    <property type="term" value="F:nuclease activity"/>
    <property type="evidence" value="ECO:0007669"/>
    <property type="project" value="UniProtKB-KW"/>
</dbReference>
<dbReference type="SUPFAM" id="SSF82771">
    <property type="entry name" value="GIY-YIG endonuclease"/>
    <property type="match status" value="1"/>
</dbReference>
<dbReference type="NCBIfam" id="NF007833">
    <property type="entry name" value="PRK10545.1"/>
    <property type="match status" value="1"/>
</dbReference>
<evidence type="ECO:0000313" key="12">
    <source>
        <dbReference type="Proteomes" id="UP000281391"/>
    </source>
</evidence>
<keyword evidence="3 11" id="KW-0378">Hydrolase</keyword>